<sequence>MYQSRRRCLALSASSQPRGRSLTTRGVVSESAGSVPKRLLFARGFPCVCVSLVFVPFVMEVCLSQPIDYGTAPQTNVMRRALLGRLSVGRFTAGSRFASAGLCSLALSQQVDWRGESNSSWAKVAVSGCRFSNQESTARWTASRDPEGPGE</sequence>
<organism evidence="1 2">
    <name type="scientific">Chaetomium tenue</name>
    <dbReference type="NCBI Taxonomy" id="1854479"/>
    <lineage>
        <taxon>Eukaryota</taxon>
        <taxon>Fungi</taxon>
        <taxon>Dikarya</taxon>
        <taxon>Ascomycota</taxon>
        <taxon>Pezizomycotina</taxon>
        <taxon>Sordariomycetes</taxon>
        <taxon>Sordariomycetidae</taxon>
        <taxon>Sordariales</taxon>
        <taxon>Chaetomiaceae</taxon>
        <taxon>Chaetomium</taxon>
    </lineage>
</organism>
<protein>
    <submittedName>
        <fullName evidence="1">Uncharacterized protein</fullName>
    </submittedName>
</protein>
<dbReference type="EMBL" id="JAGIZQ010000002">
    <property type="protein sequence ID" value="KAH6641655.1"/>
    <property type="molecule type" value="Genomic_DNA"/>
</dbReference>
<reference evidence="1 2" key="1">
    <citation type="journal article" date="2021" name="Nat. Commun.">
        <title>Genetic determinants of endophytism in the Arabidopsis root mycobiome.</title>
        <authorList>
            <person name="Mesny F."/>
            <person name="Miyauchi S."/>
            <person name="Thiergart T."/>
            <person name="Pickel B."/>
            <person name="Atanasova L."/>
            <person name="Karlsson M."/>
            <person name="Huettel B."/>
            <person name="Barry K.W."/>
            <person name="Haridas S."/>
            <person name="Chen C."/>
            <person name="Bauer D."/>
            <person name="Andreopoulos W."/>
            <person name="Pangilinan J."/>
            <person name="LaButti K."/>
            <person name="Riley R."/>
            <person name="Lipzen A."/>
            <person name="Clum A."/>
            <person name="Drula E."/>
            <person name="Henrissat B."/>
            <person name="Kohler A."/>
            <person name="Grigoriev I.V."/>
            <person name="Martin F.M."/>
            <person name="Hacquard S."/>
        </authorList>
    </citation>
    <scope>NUCLEOTIDE SEQUENCE [LARGE SCALE GENOMIC DNA]</scope>
    <source>
        <strain evidence="1 2">MPI-SDFR-AT-0079</strain>
    </source>
</reference>
<keyword evidence="2" id="KW-1185">Reference proteome</keyword>
<proteinExistence type="predicted"/>
<comment type="caution">
    <text evidence="1">The sequence shown here is derived from an EMBL/GenBank/DDBJ whole genome shotgun (WGS) entry which is preliminary data.</text>
</comment>
<accession>A0ACB7PKY1</accession>
<name>A0ACB7PKY1_9PEZI</name>
<evidence type="ECO:0000313" key="1">
    <source>
        <dbReference type="EMBL" id="KAH6641655.1"/>
    </source>
</evidence>
<gene>
    <name evidence="1" type="ORF">F5144DRAFT_142195</name>
</gene>
<evidence type="ECO:0000313" key="2">
    <source>
        <dbReference type="Proteomes" id="UP000724584"/>
    </source>
</evidence>
<dbReference type="Proteomes" id="UP000724584">
    <property type="component" value="Unassembled WGS sequence"/>
</dbReference>